<keyword evidence="3" id="KW-0858">Xylan degradation</keyword>
<evidence type="ECO:0000256" key="2">
    <source>
        <dbReference type="ARBA" id="ARBA00022525"/>
    </source>
</evidence>
<evidence type="ECO:0000256" key="7">
    <source>
        <dbReference type="ARBA" id="ARBA00023326"/>
    </source>
</evidence>
<protein>
    <submittedName>
        <fullName evidence="9">Poly(3-hydroxybutyrate) depolymerase</fullName>
    </submittedName>
</protein>
<keyword evidence="10" id="KW-1185">Reference proteome</keyword>
<keyword evidence="6" id="KW-0119">Carbohydrate metabolism</keyword>
<dbReference type="GO" id="GO:0030600">
    <property type="term" value="F:feruloyl esterase activity"/>
    <property type="evidence" value="ECO:0007669"/>
    <property type="project" value="InterPro"/>
</dbReference>
<dbReference type="GO" id="GO:0005576">
    <property type="term" value="C:extracellular region"/>
    <property type="evidence" value="ECO:0007669"/>
    <property type="project" value="UniProtKB-SubCell"/>
</dbReference>
<evidence type="ECO:0000256" key="6">
    <source>
        <dbReference type="ARBA" id="ARBA00023277"/>
    </source>
</evidence>
<reference evidence="10" key="1">
    <citation type="journal article" date="2019" name="Microbiol. Immunol.">
        <title>Molecular and phenotypic characterization of Leptospira johnsonii sp. nov., Leptospira ellinghausenii sp. nov. and Leptospira ryugenii sp. nov. isolated from soil and water in Japan.</title>
        <authorList>
            <person name="Masuzawa T."/>
            <person name="Saito M."/>
            <person name="Nakao R."/>
            <person name="Nikaido Y."/>
            <person name="Matsumoto M."/>
            <person name="Ogawa M."/>
            <person name="Yokoyama M."/>
            <person name="Hidaka Y."/>
            <person name="Tomita J."/>
            <person name="Sakakibara K."/>
            <person name="Suzuki K."/>
            <person name="Yasuda S."/>
            <person name="Sato H."/>
            <person name="Yamaguchi M."/>
            <person name="Yoshida S.I."/>
            <person name="Koizumi N."/>
            <person name="Kawamura Y."/>
        </authorList>
    </citation>
    <scope>NUCLEOTIDE SEQUENCE [LARGE SCALE GENOMIC DNA]</scope>
    <source>
        <strain evidence="10">E18</strain>
    </source>
</reference>
<comment type="subcellular location">
    <subcellularLocation>
        <location evidence="1">Secreted</location>
    </subcellularLocation>
</comment>
<dbReference type="Pfam" id="PF00326">
    <property type="entry name" value="Peptidase_S9"/>
    <property type="match status" value="1"/>
</dbReference>
<proteinExistence type="predicted"/>
<keyword evidence="7" id="KW-0624">Polysaccharide degradation</keyword>
<comment type="caution">
    <text evidence="9">The sequence shown here is derived from an EMBL/GenBank/DDBJ whole genome shotgun (WGS) entry which is preliminary data.</text>
</comment>
<dbReference type="PANTHER" id="PTHR38050">
    <property type="match status" value="1"/>
</dbReference>
<dbReference type="GO" id="GO:0045493">
    <property type="term" value="P:xylan catabolic process"/>
    <property type="evidence" value="ECO:0007669"/>
    <property type="project" value="UniProtKB-KW"/>
</dbReference>
<evidence type="ECO:0000259" key="8">
    <source>
        <dbReference type="Pfam" id="PF00326"/>
    </source>
</evidence>
<dbReference type="OrthoDB" id="9767239at2"/>
<sequence>MMGIVRRIFFYSIVFMLTTPFSFFCKSLPSIVPVKDHTLESIVSDGIIRNFRYYIPKNRNESKLPVVFVLHGGGGSGEGMIYLSRMTEKAEEYGFIVVYPDGYGNRWNDGRKIPHSLTDKRNTKDVQFFRDMVQFLDKKIPVDTSRIHAVGISNGGFMTQRLLCEANDLFHSGYSVAAVTSKGLTEICPKPPIKSIGFIMGTSDDVVPFSGGIVSIPKDMSPKAERIPAGEVLSFVDSLSYWSSAFPCKEEIKTKKRHMNRFWKRDIEYSKVSDCSGDEVVEGYLIPGGGHIWPNGFYYQNEKQYGYLSKDLDTREIVLQFFRKTESKEKLVNNASFGN</sequence>
<dbReference type="InterPro" id="IPR001375">
    <property type="entry name" value="Peptidase_S9_cat"/>
</dbReference>
<dbReference type="SUPFAM" id="SSF53474">
    <property type="entry name" value="alpha/beta-Hydrolases"/>
    <property type="match status" value="1"/>
</dbReference>
<accession>A0A2P2DFR6</accession>
<dbReference type="EMBL" id="BFAZ01000009">
    <property type="protein sequence ID" value="GBF43452.1"/>
    <property type="molecule type" value="Genomic_DNA"/>
</dbReference>
<dbReference type="InterPro" id="IPR043595">
    <property type="entry name" value="FaeB/C/D"/>
</dbReference>
<dbReference type="GO" id="GO:0006508">
    <property type="term" value="P:proteolysis"/>
    <property type="evidence" value="ECO:0007669"/>
    <property type="project" value="InterPro"/>
</dbReference>
<evidence type="ECO:0000256" key="3">
    <source>
        <dbReference type="ARBA" id="ARBA00022651"/>
    </source>
</evidence>
<keyword evidence="5" id="KW-0378">Hydrolase</keyword>
<gene>
    <name evidence="9" type="ORF">LPTSP2_27530</name>
</gene>
<organism evidence="9 10">
    <name type="scientific">Leptospira ellinghausenii</name>
    <dbReference type="NCBI Taxonomy" id="1917822"/>
    <lineage>
        <taxon>Bacteria</taxon>
        <taxon>Pseudomonadati</taxon>
        <taxon>Spirochaetota</taxon>
        <taxon>Spirochaetia</taxon>
        <taxon>Leptospirales</taxon>
        <taxon>Leptospiraceae</taxon>
        <taxon>Leptospira</taxon>
    </lineage>
</organism>
<evidence type="ECO:0000313" key="10">
    <source>
        <dbReference type="Proteomes" id="UP000245206"/>
    </source>
</evidence>
<keyword evidence="4" id="KW-0732">Signal</keyword>
<evidence type="ECO:0000313" key="9">
    <source>
        <dbReference type="EMBL" id="GBF43452.1"/>
    </source>
</evidence>
<dbReference type="Gene3D" id="3.40.50.1820">
    <property type="entry name" value="alpha/beta hydrolase"/>
    <property type="match status" value="1"/>
</dbReference>
<feature type="domain" description="Peptidase S9 prolyl oligopeptidase catalytic" evidence="8">
    <location>
        <begin position="92"/>
        <end position="181"/>
    </location>
</feature>
<evidence type="ECO:0000256" key="5">
    <source>
        <dbReference type="ARBA" id="ARBA00022801"/>
    </source>
</evidence>
<keyword evidence="2" id="KW-0964">Secreted</keyword>
<name>A0A2P2DFR6_9LEPT</name>
<evidence type="ECO:0000256" key="1">
    <source>
        <dbReference type="ARBA" id="ARBA00004613"/>
    </source>
</evidence>
<dbReference type="PANTHER" id="PTHR38050:SF2">
    <property type="entry name" value="FERULOYL ESTERASE C-RELATED"/>
    <property type="match status" value="1"/>
</dbReference>
<dbReference type="GO" id="GO:0008236">
    <property type="term" value="F:serine-type peptidase activity"/>
    <property type="evidence" value="ECO:0007669"/>
    <property type="project" value="InterPro"/>
</dbReference>
<evidence type="ECO:0000256" key="4">
    <source>
        <dbReference type="ARBA" id="ARBA00022729"/>
    </source>
</evidence>
<dbReference type="InterPro" id="IPR029058">
    <property type="entry name" value="AB_hydrolase_fold"/>
</dbReference>
<dbReference type="Proteomes" id="UP000245206">
    <property type="component" value="Unassembled WGS sequence"/>
</dbReference>
<dbReference type="AlphaFoldDB" id="A0A2P2DFR6"/>